<comment type="similarity">
    <text evidence="1 4">Belongs to the D-isomer specific 2-hydroxyacid dehydrogenase family.</text>
</comment>
<dbReference type="Pfam" id="PF00389">
    <property type="entry name" value="2-Hacid_dh"/>
    <property type="match status" value="1"/>
</dbReference>
<name>A0A1M6EZX2_9FLAO</name>
<dbReference type="GO" id="GO:0051287">
    <property type="term" value="F:NAD binding"/>
    <property type="evidence" value="ECO:0007669"/>
    <property type="project" value="InterPro"/>
</dbReference>
<dbReference type="InterPro" id="IPR006140">
    <property type="entry name" value="D-isomer_DH_NAD-bd"/>
</dbReference>
<reference evidence="8" key="1">
    <citation type="submission" date="2016-11" db="EMBL/GenBank/DDBJ databases">
        <authorList>
            <person name="Varghese N."/>
            <person name="Submissions S."/>
        </authorList>
    </citation>
    <scope>NUCLEOTIDE SEQUENCE [LARGE SCALE GENOMIC DNA]</scope>
    <source>
        <strain evidence="8">DSM 18829</strain>
    </source>
</reference>
<dbReference type="OrthoDB" id="9805416at2"/>
<dbReference type="InterPro" id="IPR050418">
    <property type="entry name" value="D-iso_2-hydroxyacid_DH_PdxB"/>
</dbReference>
<dbReference type="Gene3D" id="3.40.50.720">
    <property type="entry name" value="NAD(P)-binding Rossmann-like Domain"/>
    <property type="match status" value="2"/>
</dbReference>
<feature type="domain" description="D-isomer specific 2-hydroxyacid dehydrogenase NAD-binding" evidence="6">
    <location>
        <begin position="107"/>
        <end position="293"/>
    </location>
</feature>
<dbReference type="GO" id="GO:0016616">
    <property type="term" value="F:oxidoreductase activity, acting on the CH-OH group of donors, NAD or NADP as acceptor"/>
    <property type="evidence" value="ECO:0007669"/>
    <property type="project" value="InterPro"/>
</dbReference>
<dbReference type="RefSeq" id="WP_073311034.1">
    <property type="nucleotide sequence ID" value="NZ_FQZI01000003.1"/>
</dbReference>
<keyword evidence="8" id="KW-1185">Reference proteome</keyword>
<dbReference type="PANTHER" id="PTHR43761:SF1">
    <property type="entry name" value="D-ISOMER SPECIFIC 2-HYDROXYACID DEHYDROGENASE CATALYTIC DOMAIN-CONTAINING PROTEIN-RELATED"/>
    <property type="match status" value="1"/>
</dbReference>
<dbReference type="PANTHER" id="PTHR43761">
    <property type="entry name" value="D-ISOMER SPECIFIC 2-HYDROXYACID DEHYDROGENASE FAMILY PROTEIN (AFU_ORTHOLOGUE AFUA_1G13630)"/>
    <property type="match status" value="1"/>
</dbReference>
<dbReference type="STRING" id="415425.SAMN05444363_2057"/>
<evidence type="ECO:0000313" key="8">
    <source>
        <dbReference type="Proteomes" id="UP000184488"/>
    </source>
</evidence>
<protein>
    <submittedName>
        <fullName evidence="7">D-3-phosphoglycerate dehydrogenase</fullName>
    </submittedName>
</protein>
<dbReference type="CDD" id="cd05303">
    <property type="entry name" value="PGDH_2"/>
    <property type="match status" value="1"/>
</dbReference>
<keyword evidence="2 4" id="KW-0560">Oxidoreductase</keyword>
<dbReference type="InterPro" id="IPR036291">
    <property type="entry name" value="NAD(P)-bd_dom_sf"/>
</dbReference>
<evidence type="ECO:0000256" key="1">
    <source>
        <dbReference type="ARBA" id="ARBA00005854"/>
    </source>
</evidence>
<gene>
    <name evidence="7" type="ORF">SAMN05444363_2057</name>
</gene>
<dbReference type="SUPFAM" id="SSF51735">
    <property type="entry name" value="NAD(P)-binding Rossmann-fold domains"/>
    <property type="match status" value="1"/>
</dbReference>
<dbReference type="EMBL" id="FQZI01000003">
    <property type="protein sequence ID" value="SHI90983.1"/>
    <property type="molecule type" value="Genomic_DNA"/>
</dbReference>
<evidence type="ECO:0000256" key="4">
    <source>
        <dbReference type="RuleBase" id="RU003719"/>
    </source>
</evidence>
<evidence type="ECO:0000313" key="7">
    <source>
        <dbReference type="EMBL" id="SHI90983.1"/>
    </source>
</evidence>
<keyword evidence="3" id="KW-0520">NAD</keyword>
<sequence>MKILANDGISKSGIAHLENAGFEVITTKVAQEQVANYINTHQVAVLLVRSATKVRKDIIDACPSLKIIGRGGVGMDNIDVDYAISKDIQVINTPASSSNSVAELVFAHLFSGVRFLHDSNRNMPLEGDSNFDGLKKAYANGIELRGKTIGIIGFGRIGQAVAKMALGLGMKVIASDSFVGKAMIRVEFYNDQFIDLEIATEPVEELLKHSDFITLHVPSQDGYLISKKEFDVMRDGVGIINCSRGGIINEVDLIEALDSKKVAFAGLDVFQDEPTPAVQILMHPQISLTPHIGAATVEAQDRIGTELAEQIITLLKHEI</sequence>
<evidence type="ECO:0000256" key="2">
    <source>
        <dbReference type="ARBA" id="ARBA00023002"/>
    </source>
</evidence>
<dbReference type="Proteomes" id="UP000184488">
    <property type="component" value="Unassembled WGS sequence"/>
</dbReference>
<accession>A0A1M6EZX2</accession>
<feature type="domain" description="D-isomer specific 2-hydroxyacid dehydrogenase catalytic" evidence="5">
    <location>
        <begin position="7"/>
        <end position="317"/>
    </location>
</feature>
<organism evidence="7 8">
    <name type="scientific">Flavobacterium terrae</name>
    <dbReference type="NCBI Taxonomy" id="415425"/>
    <lineage>
        <taxon>Bacteria</taxon>
        <taxon>Pseudomonadati</taxon>
        <taxon>Bacteroidota</taxon>
        <taxon>Flavobacteriia</taxon>
        <taxon>Flavobacteriales</taxon>
        <taxon>Flavobacteriaceae</taxon>
        <taxon>Flavobacterium</taxon>
    </lineage>
</organism>
<proteinExistence type="inferred from homology"/>
<dbReference type="SUPFAM" id="SSF52283">
    <property type="entry name" value="Formate/glycerate dehydrogenase catalytic domain-like"/>
    <property type="match status" value="1"/>
</dbReference>
<evidence type="ECO:0000259" key="5">
    <source>
        <dbReference type="Pfam" id="PF00389"/>
    </source>
</evidence>
<dbReference type="InterPro" id="IPR006139">
    <property type="entry name" value="D-isomer_2_OHA_DH_cat_dom"/>
</dbReference>
<dbReference type="AlphaFoldDB" id="A0A1M6EZX2"/>
<evidence type="ECO:0000259" key="6">
    <source>
        <dbReference type="Pfam" id="PF02826"/>
    </source>
</evidence>
<dbReference type="Pfam" id="PF02826">
    <property type="entry name" value="2-Hacid_dh_C"/>
    <property type="match status" value="1"/>
</dbReference>
<evidence type="ECO:0000256" key="3">
    <source>
        <dbReference type="ARBA" id="ARBA00023027"/>
    </source>
</evidence>